<evidence type="ECO:0000259" key="1">
    <source>
        <dbReference type="SMART" id="SM00418"/>
    </source>
</evidence>
<dbReference type="InterPro" id="IPR011991">
    <property type="entry name" value="ArsR-like_HTH"/>
</dbReference>
<dbReference type="InterPro" id="IPR036390">
    <property type="entry name" value="WH_DNA-bd_sf"/>
</dbReference>
<dbReference type="SUPFAM" id="SSF46785">
    <property type="entry name" value="Winged helix' DNA-binding domain"/>
    <property type="match status" value="1"/>
</dbReference>
<dbReference type="AlphaFoldDB" id="F5XHT7"/>
<name>F5XHT7_MICPN</name>
<dbReference type="eggNOG" id="COG0640">
    <property type="taxonomic scope" value="Bacteria"/>
</dbReference>
<dbReference type="InterPro" id="IPR036388">
    <property type="entry name" value="WH-like_DNA-bd_sf"/>
</dbReference>
<dbReference type="Pfam" id="PF12840">
    <property type="entry name" value="HTH_20"/>
    <property type="match status" value="1"/>
</dbReference>
<organism evidence="2 3">
    <name type="scientific">Microlunatus phosphovorus (strain ATCC 700054 / DSM 10555 / JCM 9379 / NBRC 101784 / NCIMB 13414 / VKM Ac-1990 / NM-1)</name>
    <dbReference type="NCBI Taxonomy" id="1032480"/>
    <lineage>
        <taxon>Bacteria</taxon>
        <taxon>Bacillati</taxon>
        <taxon>Actinomycetota</taxon>
        <taxon>Actinomycetes</taxon>
        <taxon>Propionibacteriales</taxon>
        <taxon>Propionibacteriaceae</taxon>
        <taxon>Microlunatus</taxon>
    </lineage>
</organism>
<sequence>MESSITVTGDNVKALAHPLRVQVLGLLRTHGPATATTLARRLGLTSGALSYHLRQLERYGFIAEDTERGNERDRWWQAVHRSTTFDARSMDPTAAEAGDAYELGIISAITRSLAQAQAAKTGWPAAWQTAFEMSDVLLELTPEEAARLSRELLDLLHSYPQRDPDRGPRPGTWPVEARFQVVPITPEES</sequence>
<evidence type="ECO:0000313" key="3">
    <source>
        <dbReference type="Proteomes" id="UP000007947"/>
    </source>
</evidence>
<dbReference type="EMBL" id="AP012204">
    <property type="protein sequence ID" value="BAK33232.1"/>
    <property type="molecule type" value="Genomic_DNA"/>
</dbReference>
<dbReference type="OrthoDB" id="3733172at2"/>
<gene>
    <name evidence="2" type="ordered locus">MLP_02180</name>
</gene>
<proteinExistence type="predicted"/>
<reference evidence="2 3" key="1">
    <citation type="submission" date="2011-05" db="EMBL/GenBank/DDBJ databases">
        <title>Whole genome sequence of Microlunatus phosphovorus NM-1.</title>
        <authorList>
            <person name="Hosoyama A."/>
            <person name="Sasaki K."/>
            <person name="Harada T."/>
            <person name="Igarashi R."/>
            <person name="Kawakoshi A."/>
            <person name="Sasagawa M."/>
            <person name="Fukada J."/>
            <person name="Nakamura S."/>
            <person name="Katano Y."/>
            <person name="Hanada S."/>
            <person name="Kamagata Y."/>
            <person name="Nakamura N."/>
            <person name="Yamazaki S."/>
            <person name="Fujita N."/>
        </authorList>
    </citation>
    <scope>NUCLEOTIDE SEQUENCE [LARGE SCALE GENOMIC DNA]</scope>
    <source>
        <strain evidence="3">ATCC 700054 / DSM 10555 / JCM 9379 / NBRC 101784 / NCIMB 13414 / VKM Ac-1990 / NM-1</strain>
    </source>
</reference>
<dbReference type="SMART" id="SM00418">
    <property type="entry name" value="HTH_ARSR"/>
    <property type="match status" value="1"/>
</dbReference>
<dbReference type="HOGENOM" id="CLU_087580_2_1_11"/>
<feature type="domain" description="HTH arsR-type" evidence="1">
    <location>
        <begin position="10"/>
        <end position="96"/>
    </location>
</feature>
<dbReference type="KEGG" id="mph:MLP_02180"/>
<dbReference type="Proteomes" id="UP000007947">
    <property type="component" value="Chromosome"/>
</dbReference>
<dbReference type="Gene3D" id="1.10.10.10">
    <property type="entry name" value="Winged helix-like DNA-binding domain superfamily/Winged helix DNA-binding domain"/>
    <property type="match status" value="1"/>
</dbReference>
<protein>
    <submittedName>
        <fullName evidence="2">Putative ArsR family transcriptional regulator</fullName>
    </submittedName>
</protein>
<accession>F5XHT7</accession>
<dbReference type="InterPro" id="IPR001845">
    <property type="entry name" value="HTH_ArsR_DNA-bd_dom"/>
</dbReference>
<dbReference type="RefSeq" id="WP_013861121.1">
    <property type="nucleotide sequence ID" value="NC_015635.1"/>
</dbReference>
<evidence type="ECO:0000313" key="2">
    <source>
        <dbReference type="EMBL" id="BAK33232.1"/>
    </source>
</evidence>
<dbReference type="STRING" id="1032480.MLP_02180"/>
<keyword evidence="3" id="KW-1185">Reference proteome</keyword>
<dbReference type="GO" id="GO:0003700">
    <property type="term" value="F:DNA-binding transcription factor activity"/>
    <property type="evidence" value="ECO:0007669"/>
    <property type="project" value="InterPro"/>
</dbReference>
<dbReference type="CDD" id="cd00090">
    <property type="entry name" value="HTH_ARSR"/>
    <property type="match status" value="1"/>
</dbReference>